<dbReference type="CDD" id="cd00042">
    <property type="entry name" value="CY"/>
    <property type="match status" value="1"/>
</dbReference>
<dbReference type="RefSeq" id="XP_001742194.1">
    <property type="nucleotide sequence ID" value="XM_001742142.1"/>
</dbReference>
<dbReference type="SMART" id="SM00043">
    <property type="entry name" value="CY"/>
    <property type="match status" value="1"/>
</dbReference>
<dbReference type="Proteomes" id="UP000001357">
    <property type="component" value="Unassembled WGS sequence"/>
</dbReference>
<dbReference type="Pfam" id="PF00031">
    <property type="entry name" value="Cystatin"/>
    <property type="match status" value="1"/>
</dbReference>
<comment type="similarity">
    <text evidence="2">Belongs to the cystatin family.</text>
</comment>
<comment type="subcellular location">
    <subcellularLocation>
        <location evidence="1">Cytoplasm</location>
    </subcellularLocation>
</comment>
<gene>
    <name evidence="7" type="ORF">MONBRDRAFT_35345</name>
</gene>
<evidence type="ECO:0000313" key="7">
    <source>
        <dbReference type="EMBL" id="EDQ92432.1"/>
    </source>
</evidence>
<dbReference type="PRINTS" id="PR00295">
    <property type="entry name" value="STEFINA"/>
</dbReference>
<reference evidence="7 8" key="1">
    <citation type="journal article" date="2008" name="Nature">
        <title>The genome of the choanoflagellate Monosiga brevicollis and the origin of metazoans.</title>
        <authorList>
            <consortium name="JGI Sequencing"/>
            <person name="King N."/>
            <person name="Westbrook M.J."/>
            <person name="Young S.L."/>
            <person name="Kuo A."/>
            <person name="Abedin M."/>
            <person name="Chapman J."/>
            <person name="Fairclough S."/>
            <person name="Hellsten U."/>
            <person name="Isogai Y."/>
            <person name="Letunic I."/>
            <person name="Marr M."/>
            <person name="Pincus D."/>
            <person name="Putnam N."/>
            <person name="Rokas A."/>
            <person name="Wright K.J."/>
            <person name="Zuzow R."/>
            <person name="Dirks W."/>
            <person name="Good M."/>
            <person name="Goodstein D."/>
            <person name="Lemons D."/>
            <person name="Li W."/>
            <person name="Lyons J.B."/>
            <person name="Morris A."/>
            <person name="Nichols S."/>
            <person name="Richter D.J."/>
            <person name="Salamov A."/>
            <person name="Bork P."/>
            <person name="Lim W.A."/>
            <person name="Manning G."/>
            <person name="Miller W.T."/>
            <person name="McGinnis W."/>
            <person name="Shapiro H."/>
            <person name="Tjian R."/>
            <person name="Grigoriev I.V."/>
            <person name="Rokhsar D."/>
        </authorList>
    </citation>
    <scope>NUCLEOTIDE SEQUENCE [LARGE SCALE GENOMIC DNA]</scope>
    <source>
        <strain evidence="8">MX1 / ATCC 50154</strain>
    </source>
</reference>
<dbReference type="KEGG" id="mbr:MONBRDRAFT_35345"/>
<sequence>MAMVGGFGAPRDADEEIQQVADAVKSDVVAKIGKDVEQFKAIQVSTQVVAGTNYLIKVDVGSNEFVHIKVFRSLPPFQHELKAVETGKGATDALSNIE</sequence>
<evidence type="ECO:0000313" key="8">
    <source>
        <dbReference type="Proteomes" id="UP000001357"/>
    </source>
</evidence>
<protein>
    <recommendedName>
        <fullName evidence="6">Cystatin domain-containing protein</fullName>
    </recommendedName>
</protein>
<dbReference type="FunFam" id="3.10.450.10:FF:000001">
    <property type="entry name" value="Cystatin-A"/>
    <property type="match status" value="1"/>
</dbReference>
<feature type="domain" description="Cystatin" evidence="6">
    <location>
        <begin position="2"/>
        <end position="97"/>
    </location>
</feature>
<dbReference type="eggNOG" id="ENOG502SF2X">
    <property type="taxonomic scope" value="Eukaryota"/>
</dbReference>
<dbReference type="GeneID" id="5887959"/>
<dbReference type="Gene3D" id="3.10.450.10">
    <property type="match status" value="1"/>
</dbReference>
<dbReference type="PANTHER" id="PTHR11414">
    <property type="entry name" value="CYSTATIN FAMILY MEMBER"/>
    <property type="match status" value="1"/>
</dbReference>
<keyword evidence="3" id="KW-0963">Cytoplasm</keyword>
<proteinExistence type="inferred from homology"/>
<dbReference type="InterPro" id="IPR000010">
    <property type="entry name" value="Cystatin_dom"/>
</dbReference>
<evidence type="ECO:0000259" key="6">
    <source>
        <dbReference type="SMART" id="SM00043"/>
    </source>
</evidence>
<dbReference type="GO" id="GO:0004869">
    <property type="term" value="F:cysteine-type endopeptidase inhibitor activity"/>
    <property type="evidence" value="ECO:0000318"/>
    <property type="project" value="GO_Central"/>
</dbReference>
<organism evidence="7 8">
    <name type="scientific">Monosiga brevicollis</name>
    <name type="common">Choanoflagellate</name>
    <dbReference type="NCBI Taxonomy" id="81824"/>
    <lineage>
        <taxon>Eukaryota</taxon>
        <taxon>Choanoflagellata</taxon>
        <taxon>Craspedida</taxon>
        <taxon>Salpingoecidae</taxon>
        <taxon>Monosiga</taxon>
    </lineage>
</organism>
<dbReference type="EMBL" id="CH991543">
    <property type="protein sequence ID" value="EDQ92432.1"/>
    <property type="molecule type" value="Genomic_DNA"/>
</dbReference>
<dbReference type="InterPro" id="IPR018073">
    <property type="entry name" value="Prot_inh_cystat_CS"/>
</dbReference>
<keyword evidence="8" id="KW-1185">Reference proteome</keyword>
<keyword evidence="4" id="KW-0646">Protease inhibitor</keyword>
<dbReference type="PROSITE" id="PS00287">
    <property type="entry name" value="CYSTATIN"/>
    <property type="match status" value="1"/>
</dbReference>
<evidence type="ECO:0000256" key="1">
    <source>
        <dbReference type="ARBA" id="ARBA00004496"/>
    </source>
</evidence>
<dbReference type="InParanoid" id="A9UPJ1"/>
<dbReference type="SUPFAM" id="SSF54403">
    <property type="entry name" value="Cystatin/monellin"/>
    <property type="match status" value="1"/>
</dbReference>
<dbReference type="PANTHER" id="PTHR11414:SF21">
    <property type="entry name" value="CYSTATIN 14A, TANDEM DUPLICATE 1-RELATED"/>
    <property type="match status" value="1"/>
</dbReference>
<dbReference type="GO" id="GO:0005829">
    <property type="term" value="C:cytosol"/>
    <property type="evidence" value="ECO:0000318"/>
    <property type="project" value="GO_Central"/>
</dbReference>
<evidence type="ECO:0000256" key="5">
    <source>
        <dbReference type="ARBA" id="ARBA00022704"/>
    </source>
</evidence>
<evidence type="ECO:0000256" key="2">
    <source>
        <dbReference type="ARBA" id="ARBA00009403"/>
    </source>
</evidence>
<dbReference type="AlphaFoldDB" id="A9UPJ1"/>
<dbReference type="STRING" id="81824.A9UPJ1"/>
<dbReference type="InterPro" id="IPR046350">
    <property type="entry name" value="Cystatin_sf"/>
</dbReference>
<dbReference type="OMA" id="DNRYMHL"/>
<dbReference type="FunCoup" id="A9UPJ1">
    <property type="interactions" value="342"/>
</dbReference>
<evidence type="ECO:0000256" key="3">
    <source>
        <dbReference type="ARBA" id="ARBA00022490"/>
    </source>
</evidence>
<dbReference type="InterPro" id="IPR001713">
    <property type="entry name" value="Prot_inh_stefin"/>
</dbReference>
<accession>A9UPJ1</accession>
<keyword evidence="5" id="KW-0789">Thiol protease inhibitor</keyword>
<name>A9UPJ1_MONBE</name>
<evidence type="ECO:0000256" key="4">
    <source>
        <dbReference type="ARBA" id="ARBA00022690"/>
    </source>
</evidence>